<proteinExistence type="predicted"/>
<dbReference type="InterPro" id="IPR013087">
    <property type="entry name" value="Znf_C2H2_type"/>
</dbReference>
<gene>
    <name evidence="4" type="ORF">B0H17DRAFT_1209823</name>
</gene>
<keyword evidence="5" id="KW-1185">Reference proteome</keyword>
<dbReference type="PROSITE" id="PS00028">
    <property type="entry name" value="ZINC_FINGER_C2H2_1"/>
    <property type="match status" value="1"/>
</dbReference>
<evidence type="ECO:0000313" key="4">
    <source>
        <dbReference type="EMBL" id="KAJ7668937.1"/>
    </source>
</evidence>
<evidence type="ECO:0000259" key="3">
    <source>
        <dbReference type="PROSITE" id="PS50157"/>
    </source>
</evidence>
<dbReference type="Proteomes" id="UP001221757">
    <property type="component" value="Unassembled WGS sequence"/>
</dbReference>
<protein>
    <recommendedName>
        <fullName evidence="3">C2H2-type domain-containing protein</fullName>
    </recommendedName>
</protein>
<dbReference type="AlphaFoldDB" id="A0AAD7G953"/>
<keyword evidence="1" id="KW-0479">Metal-binding</keyword>
<evidence type="ECO:0000313" key="5">
    <source>
        <dbReference type="Proteomes" id="UP001221757"/>
    </source>
</evidence>
<name>A0AAD7G953_MYCRO</name>
<keyword evidence="1" id="KW-0862">Zinc</keyword>
<comment type="caution">
    <text evidence="4">The sequence shown here is derived from an EMBL/GenBank/DDBJ whole genome shotgun (WGS) entry which is preliminary data.</text>
</comment>
<evidence type="ECO:0000256" key="2">
    <source>
        <dbReference type="SAM" id="MobiDB-lite"/>
    </source>
</evidence>
<dbReference type="EMBL" id="JARKIE010000191">
    <property type="protein sequence ID" value="KAJ7668937.1"/>
    <property type="molecule type" value="Genomic_DNA"/>
</dbReference>
<feature type="region of interest" description="Disordered" evidence="2">
    <location>
        <begin position="77"/>
        <end position="104"/>
    </location>
</feature>
<feature type="domain" description="C2H2-type" evidence="3">
    <location>
        <begin position="111"/>
        <end position="134"/>
    </location>
</feature>
<dbReference type="GO" id="GO:0008270">
    <property type="term" value="F:zinc ion binding"/>
    <property type="evidence" value="ECO:0007669"/>
    <property type="project" value="UniProtKB-KW"/>
</dbReference>
<evidence type="ECO:0000256" key="1">
    <source>
        <dbReference type="PROSITE-ProRule" id="PRU00042"/>
    </source>
</evidence>
<reference evidence="4" key="1">
    <citation type="submission" date="2023-03" db="EMBL/GenBank/DDBJ databases">
        <title>Massive genome expansion in bonnet fungi (Mycena s.s.) driven by repeated elements and novel gene families across ecological guilds.</title>
        <authorList>
            <consortium name="Lawrence Berkeley National Laboratory"/>
            <person name="Harder C.B."/>
            <person name="Miyauchi S."/>
            <person name="Viragh M."/>
            <person name="Kuo A."/>
            <person name="Thoen E."/>
            <person name="Andreopoulos B."/>
            <person name="Lu D."/>
            <person name="Skrede I."/>
            <person name="Drula E."/>
            <person name="Henrissat B."/>
            <person name="Morin E."/>
            <person name="Kohler A."/>
            <person name="Barry K."/>
            <person name="LaButti K."/>
            <person name="Morin E."/>
            <person name="Salamov A."/>
            <person name="Lipzen A."/>
            <person name="Mereny Z."/>
            <person name="Hegedus B."/>
            <person name="Baldrian P."/>
            <person name="Stursova M."/>
            <person name="Weitz H."/>
            <person name="Taylor A."/>
            <person name="Grigoriev I.V."/>
            <person name="Nagy L.G."/>
            <person name="Martin F."/>
            <person name="Kauserud H."/>
        </authorList>
    </citation>
    <scope>NUCLEOTIDE SEQUENCE</scope>
    <source>
        <strain evidence="4">CBHHK067</strain>
    </source>
</reference>
<dbReference type="Gene3D" id="3.30.160.60">
    <property type="entry name" value="Classic Zinc Finger"/>
    <property type="match status" value="1"/>
</dbReference>
<dbReference type="PROSITE" id="PS50157">
    <property type="entry name" value="ZINC_FINGER_C2H2_2"/>
    <property type="match status" value="1"/>
</dbReference>
<accession>A0AAD7G953</accession>
<organism evidence="4 5">
    <name type="scientific">Mycena rosella</name>
    <name type="common">Pink bonnet</name>
    <name type="synonym">Agaricus rosellus</name>
    <dbReference type="NCBI Taxonomy" id="1033263"/>
    <lineage>
        <taxon>Eukaryota</taxon>
        <taxon>Fungi</taxon>
        <taxon>Dikarya</taxon>
        <taxon>Basidiomycota</taxon>
        <taxon>Agaricomycotina</taxon>
        <taxon>Agaricomycetes</taxon>
        <taxon>Agaricomycetidae</taxon>
        <taxon>Agaricales</taxon>
        <taxon>Marasmiineae</taxon>
        <taxon>Mycenaceae</taxon>
        <taxon>Mycena</taxon>
    </lineage>
</organism>
<keyword evidence="1" id="KW-0863">Zinc-finger</keyword>
<sequence>MSSSSSAPCSNIVLPSIHEMFPENIACSTGAPPFPCLTVTHFVLAAALPPAHSFSFDVLWSSPHAASLHHIASSRLQPAPAPAPRTVPSLSGSFDGDGNEGGASAGEGKKHVCSACAKCLNRPSSLHIHANTHTCVVIITGQQPAAGLTRSKSFPW</sequence>